<proteinExistence type="predicted"/>
<dbReference type="PROSITE" id="PS51257">
    <property type="entry name" value="PROKAR_LIPOPROTEIN"/>
    <property type="match status" value="1"/>
</dbReference>
<dbReference type="Proteomes" id="UP000077115">
    <property type="component" value="Unassembled WGS sequence"/>
</dbReference>
<dbReference type="AlphaFoldDB" id="A0A177WGX4"/>
<feature type="compositionally biased region" description="Low complexity" evidence="1">
    <location>
        <begin position="217"/>
        <end position="244"/>
    </location>
</feature>
<evidence type="ECO:0000313" key="3">
    <source>
        <dbReference type="EMBL" id="OAJ38750.1"/>
    </source>
</evidence>
<reference evidence="3 4" key="1">
    <citation type="submission" date="2006-10" db="EMBL/GenBank/DDBJ databases">
        <title>The Genome Sequence of Batrachochytrium dendrobatidis JEL423.</title>
        <authorList>
            <consortium name="The Broad Institute Genome Sequencing Platform"/>
            <person name="Birren B."/>
            <person name="Lander E."/>
            <person name="Galagan J."/>
            <person name="Cuomo C."/>
            <person name="Devon K."/>
            <person name="Jaffe D."/>
            <person name="Butler J."/>
            <person name="Alvarez P."/>
            <person name="Gnerre S."/>
            <person name="Grabherr M."/>
            <person name="Kleber M."/>
            <person name="Mauceli E."/>
            <person name="Brockman W."/>
            <person name="Young S."/>
            <person name="LaButti K."/>
            <person name="Sykes S."/>
            <person name="DeCaprio D."/>
            <person name="Crawford M."/>
            <person name="Koehrsen M."/>
            <person name="Engels R."/>
            <person name="Montgomery P."/>
            <person name="Pearson M."/>
            <person name="Howarth C."/>
            <person name="Larson L."/>
            <person name="White J."/>
            <person name="O'Leary S."/>
            <person name="Kodira C."/>
            <person name="Zeng Q."/>
            <person name="Yandava C."/>
            <person name="Alvarado L."/>
            <person name="Longcore J."/>
            <person name="James T."/>
        </authorList>
    </citation>
    <scope>NUCLEOTIDE SEQUENCE [LARGE SCALE GENOMIC DNA]</scope>
    <source>
        <strain evidence="3 4">JEL423</strain>
    </source>
</reference>
<evidence type="ECO:0000256" key="2">
    <source>
        <dbReference type="SAM" id="SignalP"/>
    </source>
</evidence>
<evidence type="ECO:0000313" key="4">
    <source>
        <dbReference type="Proteomes" id="UP000077115"/>
    </source>
</evidence>
<dbReference type="STRING" id="403673.A0A177WGX4"/>
<name>A0A177WGX4_BATDL</name>
<dbReference type="VEuPathDB" id="FungiDB:BDEG_22655"/>
<gene>
    <name evidence="3" type="ORF">BDEG_22655</name>
</gene>
<feature type="compositionally biased region" description="Low complexity" evidence="1">
    <location>
        <begin position="26"/>
        <end position="53"/>
    </location>
</feature>
<accession>A0A177WGX4</accession>
<reference evidence="3 4" key="2">
    <citation type="submission" date="2016-05" db="EMBL/GenBank/DDBJ databases">
        <title>Lineage-specific infection strategies underlie the spectrum of fungal disease in amphibians.</title>
        <authorList>
            <person name="Cuomo C.A."/>
            <person name="Farrer R.A."/>
            <person name="James T."/>
            <person name="Longcore J."/>
            <person name="Birren B."/>
        </authorList>
    </citation>
    <scope>NUCLEOTIDE SEQUENCE [LARGE SCALE GENOMIC DNA]</scope>
    <source>
        <strain evidence="3 4">JEL423</strain>
    </source>
</reference>
<feature type="chain" id="PRO_5008077561" evidence="2">
    <location>
        <begin position="21"/>
        <end position="277"/>
    </location>
</feature>
<sequence length="277" mass="30776">MKLAVAVLSSILLACSVTIANPIKPSESTDVETSTSTVIPSETTSTEASTSSTPNPNGIGLGALDALPDSIKELLEKYKKEKHDLNQQEKIYWPLKSEYDGQLMLVTDLEAKLYFLKRKSQKNGGSPEYDGEIQETKIDLEIQESKLEDIGKSYRECRLRYDDLKAAIAFTEIKLVDLIFGESSNYELFEQQIDLINKHPSVVEYLGELSLEYSKIPGGSSSGQQHQESQPSSSRPSGSGSSRQKAPSNKRKRVSKLMSGLKSHFKRPESEDREPLI</sequence>
<protein>
    <submittedName>
        <fullName evidence="3">Uncharacterized protein</fullName>
    </submittedName>
</protein>
<evidence type="ECO:0000256" key="1">
    <source>
        <dbReference type="SAM" id="MobiDB-lite"/>
    </source>
</evidence>
<feature type="region of interest" description="Disordered" evidence="1">
    <location>
        <begin position="24"/>
        <end position="60"/>
    </location>
</feature>
<organism evidence="3 4">
    <name type="scientific">Batrachochytrium dendrobatidis (strain JEL423)</name>
    <dbReference type="NCBI Taxonomy" id="403673"/>
    <lineage>
        <taxon>Eukaryota</taxon>
        <taxon>Fungi</taxon>
        <taxon>Fungi incertae sedis</taxon>
        <taxon>Chytridiomycota</taxon>
        <taxon>Chytridiomycota incertae sedis</taxon>
        <taxon>Chytridiomycetes</taxon>
        <taxon>Rhizophydiales</taxon>
        <taxon>Rhizophydiales incertae sedis</taxon>
        <taxon>Batrachochytrium</taxon>
    </lineage>
</organism>
<feature type="region of interest" description="Disordered" evidence="1">
    <location>
        <begin position="216"/>
        <end position="277"/>
    </location>
</feature>
<dbReference type="EMBL" id="DS022302">
    <property type="protein sequence ID" value="OAJ38750.1"/>
    <property type="molecule type" value="Genomic_DNA"/>
</dbReference>
<keyword evidence="2" id="KW-0732">Signal</keyword>
<feature type="signal peptide" evidence="2">
    <location>
        <begin position="1"/>
        <end position="20"/>
    </location>
</feature>
<feature type="compositionally biased region" description="Basic and acidic residues" evidence="1">
    <location>
        <begin position="266"/>
        <end position="277"/>
    </location>
</feature>